<sequence>MNDQRQNDRDRELFSELIEHPIHPHLIQVVPPFLEESNPVYMIQISGEAAWKCREFYWMPRRVFDSLQASILPLGYKLNESSCDRVGRTVGENIRRFKRKMDPITSSKQRQKVRAETWVKITIKPEEIALTPSDMLAKVTKKNNALSTTVEEKTAELYNSEGKRLAHNGKHFTEVGKKQQKRQLTEIRRKAKDALWFGETYGLMPESFRLRDKTGQSHDINLREIPAADGPDKENMSISGAVPEIQNEDHSRRGDSSKGRE</sequence>
<feature type="non-terminal residue" evidence="2">
    <location>
        <position position="261"/>
    </location>
</feature>
<proteinExistence type="predicted"/>
<evidence type="ECO:0000313" key="3">
    <source>
        <dbReference type="Proteomes" id="UP001159428"/>
    </source>
</evidence>
<feature type="region of interest" description="Disordered" evidence="1">
    <location>
        <begin position="224"/>
        <end position="261"/>
    </location>
</feature>
<feature type="compositionally biased region" description="Basic and acidic residues" evidence="1">
    <location>
        <begin position="247"/>
        <end position="261"/>
    </location>
</feature>
<dbReference type="Proteomes" id="UP001159428">
    <property type="component" value="Unassembled WGS sequence"/>
</dbReference>
<organism evidence="2 3">
    <name type="scientific">Pocillopora meandrina</name>
    <dbReference type="NCBI Taxonomy" id="46732"/>
    <lineage>
        <taxon>Eukaryota</taxon>
        <taxon>Metazoa</taxon>
        <taxon>Cnidaria</taxon>
        <taxon>Anthozoa</taxon>
        <taxon>Hexacorallia</taxon>
        <taxon>Scleractinia</taxon>
        <taxon>Astrocoeniina</taxon>
        <taxon>Pocilloporidae</taxon>
        <taxon>Pocillopora</taxon>
    </lineage>
</organism>
<name>A0AAU9W8L6_9CNID</name>
<accession>A0AAU9W8L6</accession>
<dbReference type="EMBL" id="CALNXJ010000011">
    <property type="protein sequence ID" value="CAH3108255.1"/>
    <property type="molecule type" value="Genomic_DNA"/>
</dbReference>
<evidence type="ECO:0000313" key="2">
    <source>
        <dbReference type="EMBL" id="CAH3108255.1"/>
    </source>
</evidence>
<dbReference type="AlphaFoldDB" id="A0AAU9W8L6"/>
<comment type="caution">
    <text evidence="2">The sequence shown here is derived from an EMBL/GenBank/DDBJ whole genome shotgun (WGS) entry which is preliminary data.</text>
</comment>
<keyword evidence="3" id="KW-1185">Reference proteome</keyword>
<protein>
    <submittedName>
        <fullName evidence="2">Uncharacterized protein</fullName>
    </submittedName>
</protein>
<reference evidence="2 3" key="1">
    <citation type="submission" date="2022-05" db="EMBL/GenBank/DDBJ databases">
        <authorList>
            <consortium name="Genoscope - CEA"/>
            <person name="William W."/>
        </authorList>
    </citation>
    <scope>NUCLEOTIDE SEQUENCE [LARGE SCALE GENOMIC DNA]</scope>
</reference>
<evidence type="ECO:0000256" key="1">
    <source>
        <dbReference type="SAM" id="MobiDB-lite"/>
    </source>
</evidence>
<gene>
    <name evidence="2" type="ORF">PMEA_00002459</name>
</gene>